<protein>
    <submittedName>
        <fullName evidence="1">Uncharacterized protein</fullName>
    </submittedName>
</protein>
<name>A0A1N7KYJ4_9RHOB</name>
<sequence>MTVRHLRTFGATGIALVLSVQASGAQPTMTRDGLNRADLTGVEGMEVLISHRENPPGATLPLDVHPGDEHMIVVEGASFETVTAEAAAFPAGISRSFAHGVVLGGITVTGDAPLVLHNVHIVDKGKPTTVPVAAE</sequence>
<reference evidence="2" key="1">
    <citation type="submission" date="2017-01" db="EMBL/GenBank/DDBJ databases">
        <authorList>
            <person name="Varghese N."/>
            <person name="Submissions S."/>
        </authorList>
    </citation>
    <scope>NUCLEOTIDE SEQUENCE [LARGE SCALE GENOMIC DNA]</scope>
    <source>
        <strain evidence="2">DSM 29430</strain>
    </source>
</reference>
<organism evidence="1 2">
    <name type="scientific">Roseivivax lentus</name>
    <dbReference type="NCBI Taxonomy" id="633194"/>
    <lineage>
        <taxon>Bacteria</taxon>
        <taxon>Pseudomonadati</taxon>
        <taxon>Pseudomonadota</taxon>
        <taxon>Alphaproteobacteria</taxon>
        <taxon>Rhodobacterales</taxon>
        <taxon>Roseobacteraceae</taxon>
        <taxon>Roseivivax</taxon>
    </lineage>
</organism>
<dbReference type="InterPro" id="IPR011051">
    <property type="entry name" value="RmlC_Cupin_sf"/>
</dbReference>
<dbReference type="AlphaFoldDB" id="A0A1N7KYJ4"/>
<dbReference type="SUPFAM" id="SSF51182">
    <property type="entry name" value="RmlC-like cupins"/>
    <property type="match status" value="1"/>
</dbReference>
<keyword evidence="2" id="KW-1185">Reference proteome</keyword>
<evidence type="ECO:0000313" key="1">
    <source>
        <dbReference type="EMBL" id="SIS66566.1"/>
    </source>
</evidence>
<proteinExistence type="predicted"/>
<accession>A0A1N7KYJ4</accession>
<dbReference type="Proteomes" id="UP000186684">
    <property type="component" value="Unassembled WGS sequence"/>
</dbReference>
<evidence type="ECO:0000313" key="2">
    <source>
        <dbReference type="Proteomes" id="UP000186684"/>
    </source>
</evidence>
<dbReference type="EMBL" id="FTOQ01000002">
    <property type="protein sequence ID" value="SIS66566.1"/>
    <property type="molecule type" value="Genomic_DNA"/>
</dbReference>
<dbReference type="STRING" id="633194.SAMN05421759_102184"/>
<gene>
    <name evidence="1" type="ORF">SAMN05421759_102184</name>
</gene>